<evidence type="ECO:0000313" key="2">
    <source>
        <dbReference type="Proteomes" id="UP000235145"/>
    </source>
</evidence>
<name>A0A9R1VFS3_LACSA</name>
<dbReference type="EMBL" id="NBSK02000005">
    <property type="protein sequence ID" value="KAJ0205333.1"/>
    <property type="molecule type" value="Genomic_DNA"/>
</dbReference>
<dbReference type="AlphaFoldDB" id="A0A9R1VFS3"/>
<sequence length="82" mass="9547">MFSRDNHQEFYVSAFFFFIMHIDKKTGKDPLYIDLYSQSLTLYIDLYSIVSLVDSDQYQLGVHNISRVGFVDYGDLDGSCRS</sequence>
<reference evidence="1 2" key="1">
    <citation type="journal article" date="2017" name="Nat. Commun.">
        <title>Genome assembly with in vitro proximity ligation data and whole-genome triplication in lettuce.</title>
        <authorList>
            <person name="Reyes-Chin-Wo S."/>
            <person name="Wang Z."/>
            <person name="Yang X."/>
            <person name="Kozik A."/>
            <person name="Arikit S."/>
            <person name="Song C."/>
            <person name="Xia L."/>
            <person name="Froenicke L."/>
            <person name="Lavelle D.O."/>
            <person name="Truco M.J."/>
            <person name="Xia R."/>
            <person name="Zhu S."/>
            <person name="Xu C."/>
            <person name="Xu H."/>
            <person name="Xu X."/>
            <person name="Cox K."/>
            <person name="Korf I."/>
            <person name="Meyers B.C."/>
            <person name="Michelmore R.W."/>
        </authorList>
    </citation>
    <scope>NUCLEOTIDE SEQUENCE [LARGE SCALE GENOMIC DNA]</scope>
    <source>
        <strain evidence="2">cv. Salinas</strain>
        <tissue evidence="1">Seedlings</tissue>
    </source>
</reference>
<accession>A0A9R1VFS3</accession>
<proteinExistence type="predicted"/>
<organism evidence="1 2">
    <name type="scientific">Lactuca sativa</name>
    <name type="common">Garden lettuce</name>
    <dbReference type="NCBI Taxonomy" id="4236"/>
    <lineage>
        <taxon>Eukaryota</taxon>
        <taxon>Viridiplantae</taxon>
        <taxon>Streptophyta</taxon>
        <taxon>Embryophyta</taxon>
        <taxon>Tracheophyta</taxon>
        <taxon>Spermatophyta</taxon>
        <taxon>Magnoliopsida</taxon>
        <taxon>eudicotyledons</taxon>
        <taxon>Gunneridae</taxon>
        <taxon>Pentapetalae</taxon>
        <taxon>asterids</taxon>
        <taxon>campanulids</taxon>
        <taxon>Asterales</taxon>
        <taxon>Asteraceae</taxon>
        <taxon>Cichorioideae</taxon>
        <taxon>Cichorieae</taxon>
        <taxon>Lactucinae</taxon>
        <taxon>Lactuca</taxon>
    </lineage>
</organism>
<keyword evidence="2" id="KW-1185">Reference proteome</keyword>
<protein>
    <submittedName>
        <fullName evidence="1">Uncharacterized protein</fullName>
    </submittedName>
</protein>
<gene>
    <name evidence="1" type="ORF">LSAT_V11C500248480</name>
</gene>
<evidence type="ECO:0000313" key="1">
    <source>
        <dbReference type="EMBL" id="KAJ0205333.1"/>
    </source>
</evidence>
<comment type="caution">
    <text evidence="1">The sequence shown here is derived from an EMBL/GenBank/DDBJ whole genome shotgun (WGS) entry which is preliminary data.</text>
</comment>
<dbReference type="Proteomes" id="UP000235145">
    <property type="component" value="Unassembled WGS sequence"/>
</dbReference>